<evidence type="ECO:0000256" key="3">
    <source>
        <dbReference type="ARBA" id="ARBA00022723"/>
    </source>
</evidence>
<evidence type="ECO:0000256" key="6">
    <source>
        <dbReference type="RuleBase" id="RU000414"/>
    </source>
</evidence>
<feature type="binding site" evidence="5">
    <location>
        <position position="95"/>
    </location>
    <ligand>
        <name>Mn(2+)</name>
        <dbReference type="ChEBI" id="CHEBI:29035"/>
    </ligand>
</feature>
<gene>
    <name evidence="10" type="ORF">IAC32_00530</name>
</gene>
<dbReference type="InterPro" id="IPR001189">
    <property type="entry name" value="Mn/Fe_SOD"/>
</dbReference>
<feature type="domain" description="Manganese/iron superoxide dismutase N-terminal" evidence="8">
    <location>
        <begin position="23"/>
        <end position="103"/>
    </location>
</feature>
<dbReference type="PIRSF" id="PIRSF000349">
    <property type="entry name" value="SODismutase"/>
    <property type="match status" value="1"/>
</dbReference>
<keyword evidence="7" id="KW-0732">Signal</keyword>
<dbReference type="AlphaFoldDB" id="A0A9D9HC86"/>
<evidence type="ECO:0000256" key="1">
    <source>
        <dbReference type="ARBA" id="ARBA00008714"/>
    </source>
</evidence>
<feature type="chain" id="PRO_5038846036" description="Superoxide dismutase" evidence="7">
    <location>
        <begin position="20"/>
        <end position="214"/>
    </location>
</feature>
<reference evidence="10" key="2">
    <citation type="journal article" date="2021" name="PeerJ">
        <title>Extensive microbial diversity within the chicken gut microbiome revealed by metagenomics and culture.</title>
        <authorList>
            <person name="Gilroy R."/>
            <person name="Ravi A."/>
            <person name="Getino M."/>
            <person name="Pursley I."/>
            <person name="Horton D.L."/>
            <person name="Alikhan N.F."/>
            <person name="Baker D."/>
            <person name="Gharbi K."/>
            <person name="Hall N."/>
            <person name="Watson M."/>
            <person name="Adriaenssens E.M."/>
            <person name="Foster-Nyarko E."/>
            <person name="Jarju S."/>
            <person name="Secka A."/>
            <person name="Antonio M."/>
            <person name="Oren A."/>
            <person name="Chaudhuri R.R."/>
            <person name="La Ragione R."/>
            <person name="Hildebrand F."/>
            <person name="Pallen M.J."/>
        </authorList>
    </citation>
    <scope>NUCLEOTIDE SEQUENCE</scope>
    <source>
        <strain evidence="10">D3-1215</strain>
    </source>
</reference>
<dbReference type="Gene3D" id="3.55.40.20">
    <property type="entry name" value="Iron/manganese superoxide dismutase, C-terminal domain"/>
    <property type="match status" value="1"/>
</dbReference>
<evidence type="ECO:0000256" key="2">
    <source>
        <dbReference type="ARBA" id="ARBA00012682"/>
    </source>
</evidence>
<feature type="binding site" evidence="5">
    <location>
        <position position="178"/>
    </location>
    <ligand>
        <name>Mn(2+)</name>
        <dbReference type="ChEBI" id="CHEBI:29035"/>
    </ligand>
</feature>
<dbReference type="GO" id="GO:0046872">
    <property type="term" value="F:metal ion binding"/>
    <property type="evidence" value="ECO:0007669"/>
    <property type="project" value="UniProtKB-KW"/>
</dbReference>
<dbReference type="InterPro" id="IPR036314">
    <property type="entry name" value="SOD_C_sf"/>
</dbReference>
<accession>A0A9D9HC86</accession>
<organism evidence="10 11">
    <name type="scientific">Candidatus Enterocola intestinipullorum</name>
    <dbReference type="NCBI Taxonomy" id="2840783"/>
    <lineage>
        <taxon>Bacteria</taxon>
        <taxon>Pseudomonadati</taxon>
        <taxon>Bacteroidota</taxon>
        <taxon>Bacteroidia</taxon>
        <taxon>Bacteroidales</taxon>
        <taxon>Candidatus Enterocola</taxon>
    </lineage>
</organism>
<dbReference type="GO" id="GO:0004784">
    <property type="term" value="F:superoxide dismutase activity"/>
    <property type="evidence" value="ECO:0007669"/>
    <property type="project" value="UniProtKB-EC"/>
</dbReference>
<dbReference type="InterPro" id="IPR019833">
    <property type="entry name" value="Mn/Fe_SOD_BS"/>
</dbReference>
<reference evidence="10" key="1">
    <citation type="submission" date="2020-10" db="EMBL/GenBank/DDBJ databases">
        <authorList>
            <person name="Gilroy R."/>
        </authorList>
    </citation>
    <scope>NUCLEOTIDE SEQUENCE</scope>
    <source>
        <strain evidence="10">D3-1215</strain>
    </source>
</reference>
<dbReference type="FunFam" id="3.55.40.20:FF:000004">
    <property type="entry name" value="Superoxide dismutase [Fe]"/>
    <property type="match status" value="1"/>
</dbReference>
<feature type="signal peptide" evidence="7">
    <location>
        <begin position="1"/>
        <end position="19"/>
    </location>
</feature>
<feature type="binding site" evidence="5">
    <location>
        <position position="48"/>
    </location>
    <ligand>
        <name>Mn(2+)</name>
        <dbReference type="ChEBI" id="CHEBI:29035"/>
    </ligand>
</feature>
<comment type="caution">
    <text evidence="10">The sequence shown here is derived from an EMBL/GenBank/DDBJ whole genome shotgun (WGS) entry which is preliminary data.</text>
</comment>
<dbReference type="Proteomes" id="UP000823637">
    <property type="component" value="Unassembled WGS sequence"/>
</dbReference>
<dbReference type="Gene3D" id="1.10.287.990">
    <property type="entry name" value="Fe,Mn superoxide dismutase (SOD) domain"/>
    <property type="match status" value="1"/>
</dbReference>
<evidence type="ECO:0000313" key="10">
    <source>
        <dbReference type="EMBL" id="MBO8446221.1"/>
    </source>
</evidence>
<dbReference type="PANTHER" id="PTHR42769:SF3">
    <property type="entry name" value="SUPEROXIDE DISMUTASE [FE] 2, CHLOROPLASTIC"/>
    <property type="match status" value="1"/>
</dbReference>
<evidence type="ECO:0000313" key="11">
    <source>
        <dbReference type="Proteomes" id="UP000823637"/>
    </source>
</evidence>
<keyword evidence="3 5" id="KW-0479">Metal-binding</keyword>
<comment type="catalytic activity">
    <reaction evidence="6">
        <text>2 superoxide + 2 H(+) = H2O2 + O2</text>
        <dbReference type="Rhea" id="RHEA:20696"/>
        <dbReference type="ChEBI" id="CHEBI:15378"/>
        <dbReference type="ChEBI" id="CHEBI:15379"/>
        <dbReference type="ChEBI" id="CHEBI:16240"/>
        <dbReference type="ChEBI" id="CHEBI:18421"/>
        <dbReference type="EC" id="1.15.1.1"/>
    </reaction>
</comment>
<feature type="binding site" evidence="5">
    <location>
        <position position="182"/>
    </location>
    <ligand>
        <name>Mn(2+)</name>
        <dbReference type="ChEBI" id="CHEBI:29035"/>
    </ligand>
</feature>
<dbReference type="SUPFAM" id="SSF54719">
    <property type="entry name" value="Fe,Mn superoxide dismutase (SOD), C-terminal domain"/>
    <property type="match status" value="1"/>
</dbReference>
<proteinExistence type="inferred from homology"/>
<dbReference type="PROSITE" id="PS00088">
    <property type="entry name" value="SOD_MN"/>
    <property type="match status" value="1"/>
</dbReference>
<dbReference type="InterPro" id="IPR036324">
    <property type="entry name" value="Mn/Fe_SOD_N_sf"/>
</dbReference>
<dbReference type="InterPro" id="IPR019831">
    <property type="entry name" value="Mn/Fe_SOD_N"/>
</dbReference>
<evidence type="ECO:0000256" key="5">
    <source>
        <dbReference type="PIRSR" id="PIRSR000349-1"/>
    </source>
</evidence>
<comment type="function">
    <text evidence="6">Destroys radicals which are normally produced within the cells and which are toxic to biological systems.</text>
</comment>
<dbReference type="InterPro" id="IPR019832">
    <property type="entry name" value="Mn/Fe_SOD_C"/>
</dbReference>
<comment type="similarity">
    <text evidence="1 6">Belongs to the iron/manganese superoxide dismutase family.</text>
</comment>
<dbReference type="PRINTS" id="PR01703">
    <property type="entry name" value="MNSODISMTASE"/>
</dbReference>
<protein>
    <recommendedName>
        <fullName evidence="2 6">Superoxide dismutase</fullName>
        <ecNumber evidence="2 6">1.15.1.1</ecNumber>
    </recommendedName>
</protein>
<dbReference type="PANTHER" id="PTHR42769">
    <property type="entry name" value="SUPEROXIDE DISMUTASE"/>
    <property type="match status" value="1"/>
</dbReference>
<dbReference type="EC" id="1.15.1.1" evidence="2 6"/>
<evidence type="ECO:0000259" key="8">
    <source>
        <dbReference type="Pfam" id="PF00081"/>
    </source>
</evidence>
<evidence type="ECO:0000259" key="9">
    <source>
        <dbReference type="Pfam" id="PF02777"/>
    </source>
</evidence>
<sequence>MKKIIYSLIILFTAMTINAQNNKFTLLPLPYPAEALEPVISKQTVEFHHGKHLLAYVNNLNNLINGTEYENMTLEDIVAKSDGGLFNNAGQVLNHNLYFTQFSPDGGGEPSGELLQSITGQWGSFENFKKEFEKSGVSLFGSGWVWLSKDSNGKLIITQEPNGSNPVAKGLVPLLGFDVWEHSYYLDYQNRRADHLSELWKIINWKEVEARFEK</sequence>
<evidence type="ECO:0000256" key="7">
    <source>
        <dbReference type="SAM" id="SignalP"/>
    </source>
</evidence>
<name>A0A9D9HC86_9BACT</name>
<dbReference type="EMBL" id="JADIMR010000006">
    <property type="protein sequence ID" value="MBO8446221.1"/>
    <property type="molecule type" value="Genomic_DNA"/>
</dbReference>
<dbReference type="Pfam" id="PF02777">
    <property type="entry name" value="Sod_Fe_C"/>
    <property type="match status" value="1"/>
</dbReference>
<dbReference type="SUPFAM" id="SSF46609">
    <property type="entry name" value="Fe,Mn superoxide dismutase (SOD), N-terminal domain"/>
    <property type="match status" value="1"/>
</dbReference>
<feature type="domain" description="Manganese/iron superoxide dismutase C-terminal" evidence="9">
    <location>
        <begin position="110"/>
        <end position="211"/>
    </location>
</feature>
<keyword evidence="4 6" id="KW-0560">Oxidoreductase</keyword>
<evidence type="ECO:0000256" key="4">
    <source>
        <dbReference type="ARBA" id="ARBA00023002"/>
    </source>
</evidence>
<dbReference type="Pfam" id="PF00081">
    <property type="entry name" value="Sod_Fe_N"/>
    <property type="match status" value="1"/>
</dbReference>